<feature type="domain" description="DUF305" evidence="2">
    <location>
        <begin position="60"/>
        <end position="207"/>
    </location>
</feature>
<dbReference type="EMBL" id="BOPF01000029">
    <property type="protein sequence ID" value="GIJ49622.1"/>
    <property type="molecule type" value="Genomic_DNA"/>
</dbReference>
<dbReference type="PANTHER" id="PTHR36933">
    <property type="entry name" value="SLL0788 PROTEIN"/>
    <property type="match status" value="1"/>
</dbReference>
<protein>
    <recommendedName>
        <fullName evidence="2">DUF305 domain-containing protein</fullName>
    </recommendedName>
</protein>
<evidence type="ECO:0000259" key="2">
    <source>
        <dbReference type="Pfam" id="PF03713"/>
    </source>
</evidence>
<evidence type="ECO:0000313" key="3">
    <source>
        <dbReference type="EMBL" id="GIJ49622.1"/>
    </source>
</evidence>
<dbReference type="Proteomes" id="UP000619260">
    <property type="component" value="Unassembled WGS sequence"/>
</dbReference>
<dbReference type="PROSITE" id="PS51257">
    <property type="entry name" value="PROKAR_LIPOPROTEIN"/>
    <property type="match status" value="1"/>
</dbReference>
<evidence type="ECO:0000256" key="1">
    <source>
        <dbReference type="SAM" id="SignalP"/>
    </source>
</evidence>
<accession>A0A8J3YS35</accession>
<name>A0A8J3YS35_9ACTN</name>
<dbReference type="InterPro" id="IPR012347">
    <property type="entry name" value="Ferritin-like"/>
</dbReference>
<dbReference type="Gene3D" id="1.20.1260.10">
    <property type="match status" value="1"/>
</dbReference>
<dbReference type="Pfam" id="PF03713">
    <property type="entry name" value="DUF305"/>
    <property type="match status" value="1"/>
</dbReference>
<keyword evidence="4" id="KW-1185">Reference proteome</keyword>
<gene>
    <name evidence="3" type="ORF">Val02_65080</name>
</gene>
<dbReference type="AlphaFoldDB" id="A0A8J3YS35"/>
<proteinExistence type="predicted"/>
<feature type="chain" id="PRO_5038385696" description="DUF305 domain-containing protein" evidence="1">
    <location>
        <begin position="24"/>
        <end position="210"/>
    </location>
</feature>
<dbReference type="InterPro" id="IPR005183">
    <property type="entry name" value="DUF305_CopM-like"/>
</dbReference>
<organism evidence="3 4">
    <name type="scientific">Virgisporangium aliadipatigenens</name>
    <dbReference type="NCBI Taxonomy" id="741659"/>
    <lineage>
        <taxon>Bacteria</taxon>
        <taxon>Bacillati</taxon>
        <taxon>Actinomycetota</taxon>
        <taxon>Actinomycetes</taxon>
        <taxon>Micromonosporales</taxon>
        <taxon>Micromonosporaceae</taxon>
        <taxon>Virgisporangium</taxon>
    </lineage>
</organism>
<keyword evidence="1" id="KW-0732">Signal</keyword>
<reference evidence="3" key="1">
    <citation type="submission" date="2021-01" db="EMBL/GenBank/DDBJ databases">
        <title>Whole genome shotgun sequence of Virgisporangium aliadipatigenens NBRC 105644.</title>
        <authorList>
            <person name="Komaki H."/>
            <person name="Tamura T."/>
        </authorList>
    </citation>
    <scope>NUCLEOTIDE SEQUENCE</scope>
    <source>
        <strain evidence="3">NBRC 105644</strain>
    </source>
</reference>
<evidence type="ECO:0000313" key="4">
    <source>
        <dbReference type="Proteomes" id="UP000619260"/>
    </source>
</evidence>
<comment type="caution">
    <text evidence="3">The sequence shown here is derived from an EMBL/GenBank/DDBJ whole genome shotgun (WGS) entry which is preliminary data.</text>
</comment>
<dbReference type="RefSeq" id="WP_203903095.1">
    <property type="nucleotide sequence ID" value="NZ_BOPF01000029.1"/>
</dbReference>
<sequence length="210" mass="21729">MTRTILRRAALATLAGATAMVLAACGSDSGGHGDMSGMGGSSATPPAAGQSANGAFNDADVNFAQMMIPHHQQAVEMTELAATRATDPEVKTLAAAIKNAQGPEITQLTGLLTEWGKPTTLPPGDHGMGHGSTMPGMMSDADMAKLKAASGKEFDKQFCTMMIAHHEGAIQMAKDEVAKGSHAKAKELAQAIATTQQGEIETMKKILARL</sequence>
<dbReference type="PANTHER" id="PTHR36933:SF1">
    <property type="entry name" value="SLL0788 PROTEIN"/>
    <property type="match status" value="1"/>
</dbReference>
<feature type="signal peptide" evidence="1">
    <location>
        <begin position="1"/>
        <end position="23"/>
    </location>
</feature>